<reference evidence="10 11" key="1">
    <citation type="journal article" date="2016" name="Nat. Commun.">
        <title>Thousands of microbial genomes shed light on interconnected biogeochemical processes in an aquifer system.</title>
        <authorList>
            <person name="Anantharaman K."/>
            <person name="Brown C.T."/>
            <person name="Hug L.A."/>
            <person name="Sharon I."/>
            <person name="Castelle C.J."/>
            <person name="Probst A.J."/>
            <person name="Thomas B.C."/>
            <person name="Singh A."/>
            <person name="Wilkins M.J."/>
            <person name="Karaoz U."/>
            <person name="Brodie E.L."/>
            <person name="Williams K.H."/>
            <person name="Hubbard S.S."/>
            <person name="Banfield J.F."/>
        </authorList>
    </citation>
    <scope>NUCLEOTIDE SEQUENCE [LARGE SCALE GENOMIC DNA]</scope>
</reference>
<evidence type="ECO:0000256" key="5">
    <source>
        <dbReference type="ARBA" id="ARBA00022692"/>
    </source>
</evidence>
<feature type="domain" description="Glycosyltransferase RgtA/B/C/D-like" evidence="9">
    <location>
        <begin position="71"/>
        <end position="202"/>
    </location>
</feature>
<feature type="transmembrane region" description="Helical" evidence="8">
    <location>
        <begin position="84"/>
        <end position="104"/>
    </location>
</feature>
<gene>
    <name evidence="10" type="ORF">A2669_02615</name>
</gene>
<feature type="transmembrane region" description="Helical" evidence="8">
    <location>
        <begin position="7"/>
        <end position="24"/>
    </location>
</feature>
<dbReference type="Pfam" id="PF13231">
    <property type="entry name" value="PMT_2"/>
    <property type="match status" value="1"/>
</dbReference>
<organism evidence="10 11">
    <name type="scientific">Candidatus Yanofskybacteria bacterium RIFCSPHIGHO2_01_FULL_48_25b</name>
    <dbReference type="NCBI Taxonomy" id="1802672"/>
    <lineage>
        <taxon>Bacteria</taxon>
        <taxon>Candidatus Yanofskyibacteriota</taxon>
    </lineage>
</organism>
<proteinExistence type="predicted"/>
<dbReference type="GO" id="GO:0009103">
    <property type="term" value="P:lipopolysaccharide biosynthetic process"/>
    <property type="evidence" value="ECO:0007669"/>
    <property type="project" value="UniProtKB-ARBA"/>
</dbReference>
<dbReference type="EMBL" id="MGJM01000015">
    <property type="protein sequence ID" value="OGN06179.1"/>
    <property type="molecule type" value="Genomic_DNA"/>
</dbReference>
<keyword evidence="4" id="KW-0808">Transferase</keyword>
<comment type="subcellular location">
    <subcellularLocation>
        <location evidence="1">Cell membrane</location>
        <topology evidence="1">Multi-pass membrane protein</topology>
    </subcellularLocation>
</comment>
<evidence type="ECO:0000256" key="2">
    <source>
        <dbReference type="ARBA" id="ARBA00022475"/>
    </source>
</evidence>
<feature type="transmembrane region" description="Helical" evidence="8">
    <location>
        <begin position="109"/>
        <end position="127"/>
    </location>
</feature>
<feature type="transmembrane region" description="Helical" evidence="8">
    <location>
        <begin position="386"/>
        <end position="405"/>
    </location>
</feature>
<dbReference type="InterPro" id="IPR050297">
    <property type="entry name" value="LipidA_mod_glycosyltrf_83"/>
</dbReference>
<sequence>MTHRFRYKIILVLLIIAVAAFFRLNNLKSARPGLYPDEAMNGSNAIVANQTRDYNVFYSENNGREGLFINLQALSIKQFGNQPWALRGVSAVIGILTVLGLYFLARELFGWQIGAISSFLLAISFWHVNFSRIGFRAIMVPFILVYVFYFLWRGLRRSHFQDFFWAGIFMGLGFYTYTSFRAAPIILILILANYWLFIKKDYSRTEYLHARNRLLAGFAMLFLVTFFVALPIGVYLLKNPGQFMTQGHLSVFGQEEPLRELAQSVVRTLGMFTFSGDYNPRHNIPGAPMLGWPIAILFGLGFIKELVHWLRRKHGHLSPVHTLLFVWFFAALLPGFLSTQAPHALRAVGVIPVAMIFAARGLWWIFHSLEDWEAVSRPWDKNKRYFLGPIVALVALLGAFGIYEYNRYFKVWASSPETKSAFSEEYSKIAGKINALPDSTKKYVIVKSGEIEAYGLPIKAQTVMFLTNTVTPADQRAKNLIYLTDIRAKTFRFDSKGVIFEIK</sequence>
<keyword evidence="3" id="KW-0328">Glycosyltransferase</keyword>
<evidence type="ECO:0000259" key="9">
    <source>
        <dbReference type="Pfam" id="PF13231"/>
    </source>
</evidence>
<feature type="transmembrane region" description="Helical" evidence="8">
    <location>
        <begin position="344"/>
        <end position="366"/>
    </location>
</feature>
<comment type="caution">
    <text evidence="10">The sequence shown here is derived from an EMBL/GenBank/DDBJ whole genome shotgun (WGS) entry which is preliminary data.</text>
</comment>
<keyword evidence="2" id="KW-1003">Cell membrane</keyword>
<feature type="transmembrane region" description="Helical" evidence="8">
    <location>
        <begin position="316"/>
        <end position="337"/>
    </location>
</feature>
<accession>A0A1F8F1L7</accession>
<protein>
    <recommendedName>
        <fullName evidence="9">Glycosyltransferase RgtA/B/C/D-like domain-containing protein</fullName>
    </recommendedName>
</protein>
<dbReference type="InterPro" id="IPR038731">
    <property type="entry name" value="RgtA/B/C-like"/>
</dbReference>
<keyword evidence="7 8" id="KW-0472">Membrane</keyword>
<name>A0A1F8F1L7_9BACT</name>
<dbReference type="PANTHER" id="PTHR33908:SF11">
    <property type="entry name" value="MEMBRANE PROTEIN"/>
    <property type="match status" value="1"/>
</dbReference>
<dbReference type="GO" id="GO:0005886">
    <property type="term" value="C:plasma membrane"/>
    <property type="evidence" value="ECO:0007669"/>
    <property type="project" value="UniProtKB-SubCell"/>
</dbReference>
<dbReference type="AlphaFoldDB" id="A0A1F8F1L7"/>
<evidence type="ECO:0000256" key="8">
    <source>
        <dbReference type="SAM" id="Phobius"/>
    </source>
</evidence>
<evidence type="ECO:0000256" key="3">
    <source>
        <dbReference type="ARBA" id="ARBA00022676"/>
    </source>
</evidence>
<evidence type="ECO:0000256" key="7">
    <source>
        <dbReference type="ARBA" id="ARBA00023136"/>
    </source>
</evidence>
<dbReference type="GO" id="GO:0016763">
    <property type="term" value="F:pentosyltransferase activity"/>
    <property type="evidence" value="ECO:0007669"/>
    <property type="project" value="TreeGrafter"/>
</dbReference>
<evidence type="ECO:0000313" key="11">
    <source>
        <dbReference type="Proteomes" id="UP000177605"/>
    </source>
</evidence>
<evidence type="ECO:0000313" key="10">
    <source>
        <dbReference type="EMBL" id="OGN06179.1"/>
    </source>
</evidence>
<dbReference type="PANTHER" id="PTHR33908">
    <property type="entry name" value="MANNOSYLTRANSFERASE YKCB-RELATED"/>
    <property type="match status" value="1"/>
</dbReference>
<feature type="transmembrane region" description="Helical" evidence="8">
    <location>
        <begin position="164"/>
        <end position="195"/>
    </location>
</feature>
<evidence type="ECO:0000256" key="4">
    <source>
        <dbReference type="ARBA" id="ARBA00022679"/>
    </source>
</evidence>
<keyword evidence="6 8" id="KW-1133">Transmembrane helix</keyword>
<dbReference type="Proteomes" id="UP000177605">
    <property type="component" value="Unassembled WGS sequence"/>
</dbReference>
<evidence type="ECO:0000256" key="6">
    <source>
        <dbReference type="ARBA" id="ARBA00022989"/>
    </source>
</evidence>
<evidence type="ECO:0000256" key="1">
    <source>
        <dbReference type="ARBA" id="ARBA00004651"/>
    </source>
</evidence>
<feature type="transmembrane region" description="Helical" evidence="8">
    <location>
        <begin position="133"/>
        <end position="152"/>
    </location>
</feature>
<feature type="transmembrane region" description="Helical" evidence="8">
    <location>
        <begin position="215"/>
        <end position="237"/>
    </location>
</feature>
<feature type="transmembrane region" description="Helical" evidence="8">
    <location>
        <begin position="290"/>
        <end position="310"/>
    </location>
</feature>
<keyword evidence="5 8" id="KW-0812">Transmembrane</keyword>